<evidence type="ECO:0000256" key="5">
    <source>
        <dbReference type="ARBA" id="ARBA00023136"/>
    </source>
</evidence>
<protein>
    <submittedName>
        <fullName evidence="8">ABC-2 type transport system permease protein</fullName>
    </submittedName>
</protein>
<keyword evidence="4 6" id="KW-1133">Transmembrane helix</keyword>
<name>A0A4Q7N520_9BACT</name>
<gene>
    <name evidence="8" type="ORF">EV199_1989</name>
</gene>
<keyword evidence="3 6" id="KW-0812">Transmembrane</keyword>
<feature type="transmembrane region" description="Helical" evidence="6">
    <location>
        <begin position="20"/>
        <end position="44"/>
    </location>
</feature>
<feature type="transmembrane region" description="Helical" evidence="6">
    <location>
        <begin position="746"/>
        <end position="768"/>
    </location>
</feature>
<feature type="transmembrane region" description="Helical" evidence="6">
    <location>
        <begin position="179"/>
        <end position="198"/>
    </location>
</feature>
<feature type="transmembrane region" description="Helical" evidence="6">
    <location>
        <begin position="64"/>
        <end position="84"/>
    </location>
</feature>
<evidence type="ECO:0000256" key="2">
    <source>
        <dbReference type="ARBA" id="ARBA00022475"/>
    </source>
</evidence>
<feature type="transmembrane region" description="Helical" evidence="6">
    <location>
        <begin position="122"/>
        <end position="144"/>
    </location>
</feature>
<evidence type="ECO:0000256" key="3">
    <source>
        <dbReference type="ARBA" id="ARBA00022692"/>
    </source>
</evidence>
<dbReference type="Proteomes" id="UP000293874">
    <property type="component" value="Unassembled WGS sequence"/>
</dbReference>
<evidence type="ECO:0000313" key="9">
    <source>
        <dbReference type="Proteomes" id="UP000293874"/>
    </source>
</evidence>
<keyword evidence="9" id="KW-1185">Reference proteome</keyword>
<keyword evidence="5 6" id="KW-0472">Membrane</keyword>
<proteinExistence type="predicted"/>
<dbReference type="InterPro" id="IPR051449">
    <property type="entry name" value="ABC-2_transporter_component"/>
</dbReference>
<evidence type="ECO:0000256" key="1">
    <source>
        <dbReference type="ARBA" id="ARBA00004651"/>
    </source>
</evidence>
<accession>A0A4Q7N520</accession>
<dbReference type="Pfam" id="PF12679">
    <property type="entry name" value="ABC2_membrane_2"/>
    <property type="match status" value="1"/>
</dbReference>
<feature type="domain" description="ABC-type uncharacterised transport system" evidence="7">
    <location>
        <begin position="459"/>
        <end position="705"/>
    </location>
</feature>
<dbReference type="PANTHER" id="PTHR30294">
    <property type="entry name" value="MEMBRANE COMPONENT OF ABC TRANSPORTER YHHJ-RELATED"/>
    <property type="match status" value="1"/>
</dbReference>
<feature type="transmembrane region" description="Helical" evidence="6">
    <location>
        <begin position="233"/>
        <end position="251"/>
    </location>
</feature>
<reference evidence="8 9" key="1">
    <citation type="submission" date="2019-02" db="EMBL/GenBank/DDBJ databases">
        <title>Genomic Encyclopedia of Type Strains, Phase IV (KMG-IV): sequencing the most valuable type-strain genomes for metagenomic binning, comparative biology and taxonomic classification.</title>
        <authorList>
            <person name="Goeker M."/>
        </authorList>
    </citation>
    <scope>NUCLEOTIDE SEQUENCE [LARGE SCALE GENOMIC DNA]</scope>
    <source>
        <strain evidence="8 9">DSM 18116</strain>
    </source>
</reference>
<feature type="transmembrane region" description="Helical" evidence="6">
    <location>
        <begin position="150"/>
        <end position="172"/>
    </location>
</feature>
<dbReference type="EMBL" id="SGXA01000001">
    <property type="protein sequence ID" value="RZS76111.1"/>
    <property type="molecule type" value="Genomic_DNA"/>
</dbReference>
<keyword evidence="2" id="KW-1003">Cell membrane</keyword>
<dbReference type="PANTHER" id="PTHR30294:SF29">
    <property type="entry name" value="MULTIDRUG ABC TRANSPORTER PERMEASE YBHS-RELATED"/>
    <property type="match status" value="1"/>
</dbReference>
<evidence type="ECO:0000256" key="4">
    <source>
        <dbReference type="ARBA" id="ARBA00022989"/>
    </source>
</evidence>
<dbReference type="OrthoDB" id="9794512at2"/>
<evidence type="ECO:0000256" key="6">
    <source>
        <dbReference type="SAM" id="Phobius"/>
    </source>
</evidence>
<dbReference type="AlphaFoldDB" id="A0A4Q7N520"/>
<dbReference type="GO" id="GO:0005886">
    <property type="term" value="C:plasma membrane"/>
    <property type="evidence" value="ECO:0007669"/>
    <property type="project" value="UniProtKB-SubCell"/>
</dbReference>
<evidence type="ECO:0000259" key="7">
    <source>
        <dbReference type="Pfam" id="PF09822"/>
    </source>
</evidence>
<organism evidence="8 9">
    <name type="scientific">Pseudobacter ginsenosidimutans</name>
    <dbReference type="NCBI Taxonomy" id="661488"/>
    <lineage>
        <taxon>Bacteria</taxon>
        <taxon>Pseudomonadati</taxon>
        <taxon>Bacteroidota</taxon>
        <taxon>Chitinophagia</taxon>
        <taxon>Chitinophagales</taxon>
        <taxon>Chitinophagaceae</taxon>
        <taxon>Pseudobacter</taxon>
    </lineage>
</organism>
<comment type="subcellular location">
    <subcellularLocation>
        <location evidence="1">Cell membrane</location>
        <topology evidence="1">Multi-pass membrane protein</topology>
    </subcellularLocation>
</comment>
<feature type="transmembrane region" description="Helical" evidence="6">
    <location>
        <begin position="263"/>
        <end position="280"/>
    </location>
</feature>
<dbReference type="GO" id="GO:0140359">
    <property type="term" value="F:ABC-type transporter activity"/>
    <property type="evidence" value="ECO:0007669"/>
    <property type="project" value="InterPro"/>
</dbReference>
<evidence type="ECO:0000313" key="8">
    <source>
        <dbReference type="EMBL" id="RZS76111.1"/>
    </source>
</evidence>
<dbReference type="RefSeq" id="WP_130540426.1">
    <property type="nucleotide sequence ID" value="NZ_CP042431.1"/>
</dbReference>
<dbReference type="InterPro" id="IPR019196">
    <property type="entry name" value="ABC_transp_unknown"/>
</dbReference>
<comment type="caution">
    <text evidence="8">The sequence shown here is derived from an EMBL/GenBank/DDBJ whole genome shotgun (WGS) entry which is preliminary data.</text>
</comment>
<dbReference type="Pfam" id="PF09822">
    <property type="entry name" value="ABC_transp_aux"/>
    <property type="match status" value="1"/>
</dbReference>
<sequence>MRIIFKIARAELRTLFYSPVAWITIVVFFVISGIQFVTPLQFLAIKQELKIANSPSFGGFPGPLTLKLFLGTIGQFLQYLYLFIPLLTMGVINREENSGTMKLLSSSPVRIREIVLGKYTGLMLFNLVLMSAITFLLFTGYFTILHAEFSWYLSMLLGFFLLSSTYMAIGLFISSLTGYQIVAGIATFAALFVLSYMGNVLQQYDFIRDITWFLSLSGRVDPMIKGLITTRELFYFFLIIVLFLGLTMIRLKSKQESKKWTVTFSRNMALICTILMLGYFSSRPGYIGYLDVTRNKLNTIDTATQAVLKEMDGSQLTVTMYGNLLGRAMEASMPEKRNEYVWYFWDQYVRFYPNIKLKYVNYYDIKPGETMFQEAFPGKDIHQIAAQFAKIFKKDTAAFMKPHEVRKLIDLSREDKLGLLMELEYKGKKSILRTFQGTLWPEQPVVSGSIRRLTRPPVPKLLFTTGHYERSPWRNGEREFGPHTNEQERGVSLINYGMDCDTINLLHQEIPAATAVLVVGDPRSALQTVEQEKIKQFIAKGGNVYFYGEPEKQAMLNPLLNGIGVHLNEGRLVQPAQNATTDALMAAMNKTGNGMSRELAMQGAQLSDSTSGAGGSFWGTCDLSFKDTAGFRVEPILEIPGEKNLWVENGLFKADSAKPLFSPAEGDLQKDIYTTGVRLTRKINNKEQRIVVTSDADFMASRTGVPGGSIGAGIYSWLVYNEYPVYTRLIVPKDVMLTIGKQAGNMIWYMYVYVLPGALLLTGIIILIRRRRK</sequence>